<feature type="compositionally biased region" description="Basic and acidic residues" evidence="1">
    <location>
        <begin position="283"/>
        <end position="308"/>
    </location>
</feature>
<feature type="compositionally biased region" description="Basic residues" evidence="1">
    <location>
        <begin position="7"/>
        <end position="16"/>
    </location>
</feature>
<feature type="compositionally biased region" description="Basic and acidic residues" evidence="1">
    <location>
        <begin position="17"/>
        <end position="27"/>
    </location>
</feature>
<accession>A0A0A9YI91</accession>
<gene>
    <name evidence="2" type="primary">CCDC11_2</name>
    <name evidence="2" type="ORF">CM83_59875</name>
</gene>
<protein>
    <submittedName>
        <fullName evidence="2">Coiled-coil domain-containing protein 11</fullName>
    </submittedName>
</protein>
<dbReference type="PANTHER" id="PTHR41967">
    <property type="entry name" value="FI19406P1-RELATED"/>
    <property type="match status" value="1"/>
</dbReference>
<proteinExistence type="predicted"/>
<feature type="region of interest" description="Disordered" evidence="1">
    <location>
        <begin position="1"/>
        <end position="31"/>
    </location>
</feature>
<dbReference type="EMBL" id="GBHO01012786">
    <property type="protein sequence ID" value="JAG30818.1"/>
    <property type="molecule type" value="Transcribed_RNA"/>
</dbReference>
<reference evidence="2" key="2">
    <citation type="submission" date="2014-07" db="EMBL/GenBank/DDBJ databases">
        <authorList>
            <person name="Hull J."/>
        </authorList>
    </citation>
    <scope>NUCLEOTIDE SEQUENCE</scope>
</reference>
<evidence type="ECO:0000313" key="2">
    <source>
        <dbReference type="EMBL" id="JAG30818.1"/>
    </source>
</evidence>
<feature type="region of interest" description="Disordered" evidence="1">
    <location>
        <begin position="795"/>
        <end position="821"/>
    </location>
</feature>
<sequence>MAEVKEHQKKKKKAWRKHLDPKDKSYMDELPPEDFKLNTVTTVNPYVFADEIDEAKREKEYRKRVELAILRREMQSRANDRQEKEFIKKVNDKSGPAWYQDLSTRQMELTDDLANMLLRDMECKMIDQTQSYLRDLGVTPHLKGTIVTKALKESNCDPVKFLIIVQKAVAKIEQAEYEEDFEKFKLFNVPHSSFSVNERLLLSAAFHIHFPILTKKLTKILPPPPEPLRVKWAEKKKKKKRTYSSPYLEPQPINEMCWYEERALRDLKNKVLKQMAKQEARDRYLESLRPKKAAEQQQEAEEKDKDSENWDDWLEDEDDQRQEKPLAKKPKKLTSLEELDVVLKDDENHLIANPVSDTNLYESTKTQPEETKKEHRPQLPAILKFYDGYTDMTSIKDKKKEVEVVEEDPLDSISGPEAHISAVVKGKLIQKSSVATQTVLDPGLGSLVDHLKQEQDLRTAIALRTLSSQDQELTKKRAFVTHGYNDYREDEPSETLVNLMHDIREDLNLLRGVERYTIYRTKSVESLLTLLSDTSYLSVESYLYDSDYREGRSEEAKKFKVERKKKRMERAFISKKHTSFNVECWDEKCGLISSDEEMPMDEFKLAKKIIADLPAEEALKYAIKYLKDRGDPMAVLPAIHRIPKLIVWYDNRRLIKSAKVKEQERAELLDKSYHLWSKPFYKVTSLMTPEISIPRCVTWDWIDKVKHESEVTKRKHFRIVKQQLVTNARNYFPTMFTEYYNNKLMKNFRKTFYAYMPSKEMETISFNPKRLSPEEEEEEKAKIAACYRGKLPVYKKPSEVPKRKGRKGKRPAASPLKKDSAKKITLSIPGEITKPSSTYTVVLFIICST</sequence>
<reference evidence="2" key="1">
    <citation type="journal article" date="2014" name="PLoS ONE">
        <title>Transcriptome-Based Identification of ABC Transporters in the Western Tarnished Plant Bug Lygus hesperus.</title>
        <authorList>
            <person name="Hull J.J."/>
            <person name="Chaney K."/>
            <person name="Geib S.M."/>
            <person name="Fabrick J.A."/>
            <person name="Brent C.S."/>
            <person name="Walsh D."/>
            <person name="Lavine L.C."/>
        </authorList>
    </citation>
    <scope>NUCLEOTIDE SEQUENCE</scope>
</reference>
<organism evidence="2">
    <name type="scientific">Lygus hesperus</name>
    <name type="common">Western plant bug</name>
    <dbReference type="NCBI Taxonomy" id="30085"/>
    <lineage>
        <taxon>Eukaryota</taxon>
        <taxon>Metazoa</taxon>
        <taxon>Ecdysozoa</taxon>
        <taxon>Arthropoda</taxon>
        <taxon>Hexapoda</taxon>
        <taxon>Insecta</taxon>
        <taxon>Pterygota</taxon>
        <taxon>Neoptera</taxon>
        <taxon>Paraneoptera</taxon>
        <taxon>Hemiptera</taxon>
        <taxon>Heteroptera</taxon>
        <taxon>Panheteroptera</taxon>
        <taxon>Cimicomorpha</taxon>
        <taxon>Miridae</taxon>
        <taxon>Mirini</taxon>
        <taxon>Lygus</taxon>
    </lineage>
</organism>
<feature type="region of interest" description="Disordered" evidence="1">
    <location>
        <begin position="283"/>
        <end position="311"/>
    </location>
</feature>
<evidence type="ECO:0000256" key="1">
    <source>
        <dbReference type="SAM" id="MobiDB-lite"/>
    </source>
</evidence>
<dbReference type="PANTHER" id="PTHR41967:SF6">
    <property type="entry name" value="FI19406P1-RELATED"/>
    <property type="match status" value="1"/>
</dbReference>
<dbReference type="AlphaFoldDB" id="A0A0A9YI91"/>
<name>A0A0A9YI91_LYGHE</name>